<proteinExistence type="inferred from homology"/>
<evidence type="ECO:0000313" key="4">
    <source>
        <dbReference type="Proteomes" id="UP000799421"/>
    </source>
</evidence>
<reference evidence="3" key="1">
    <citation type="journal article" date="2020" name="Stud. Mycol.">
        <title>101 Dothideomycetes genomes: a test case for predicting lifestyles and emergence of pathogens.</title>
        <authorList>
            <person name="Haridas S."/>
            <person name="Albert R."/>
            <person name="Binder M."/>
            <person name="Bloem J."/>
            <person name="Labutti K."/>
            <person name="Salamov A."/>
            <person name="Andreopoulos B."/>
            <person name="Baker S."/>
            <person name="Barry K."/>
            <person name="Bills G."/>
            <person name="Bluhm B."/>
            <person name="Cannon C."/>
            <person name="Castanera R."/>
            <person name="Culley D."/>
            <person name="Daum C."/>
            <person name="Ezra D."/>
            <person name="Gonzalez J."/>
            <person name="Henrissat B."/>
            <person name="Kuo A."/>
            <person name="Liang C."/>
            <person name="Lipzen A."/>
            <person name="Lutzoni F."/>
            <person name="Magnuson J."/>
            <person name="Mondo S."/>
            <person name="Nolan M."/>
            <person name="Ohm R."/>
            <person name="Pangilinan J."/>
            <person name="Park H.-J."/>
            <person name="Ramirez L."/>
            <person name="Alfaro M."/>
            <person name="Sun H."/>
            <person name="Tritt A."/>
            <person name="Yoshinaga Y."/>
            <person name="Zwiers L.-H."/>
            <person name="Turgeon B."/>
            <person name="Goodwin S."/>
            <person name="Spatafora J."/>
            <person name="Crous P."/>
            <person name="Grigoriev I."/>
        </authorList>
    </citation>
    <scope>NUCLEOTIDE SEQUENCE</scope>
    <source>
        <strain evidence="3">CBS 480.64</strain>
    </source>
</reference>
<dbReference type="EMBL" id="MU005963">
    <property type="protein sequence ID" value="KAF2862880.1"/>
    <property type="molecule type" value="Genomic_DNA"/>
</dbReference>
<dbReference type="PROSITE" id="PS51375">
    <property type="entry name" value="PPR"/>
    <property type="match status" value="2"/>
</dbReference>
<dbReference type="InterPro" id="IPR002885">
    <property type="entry name" value="PPR_rpt"/>
</dbReference>
<protein>
    <recommendedName>
        <fullName evidence="5">Pentatricopeptide repeat protein</fullName>
    </recommendedName>
</protein>
<feature type="repeat" description="PPR" evidence="2">
    <location>
        <begin position="295"/>
        <end position="329"/>
    </location>
</feature>
<feature type="repeat" description="PPR" evidence="2">
    <location>
        <begin position="175"/>
        <end position="209"/>
    </location>
</feature>
<dbReference type="PANTHER" id="PTHR46128:SF329">
    <property type="entry name" value="MITOCHONDRIAL GROUP I INTRON SPLICING FACTOR DMR1"/>
    <property type="match status" value="1"/>
</dbReference>
<gene>
    <name evidence="3" type="ORF">K470DRAFT_255408</name>
</gene>
<evidence type="ECO:0000256" key="2">
    <source>
        <dbReference type="PROSITE-ProRule" id="PRU00708"/>
    </source>
</evidence>
<dbReference type="NCBIfam" id="TIGR00756">
    <property type="entry name" value="PPR"/>
    <property type="match status" value="2"/>
</dbReference>
<evidence type="ECO:0000256" key="1">
    <source>
        <dbReference type="ARBA" id="ARBA00007626"/>
    </source>
</evidence>
<comment type="similarity">
    <text evidence="1">Belongs to the PPR family. P subfamily.</text>
</comment>
<accession>A0A6A7C615</accession>
<sequence>MNSRYIYPRARVSLSHRTVVAPVNKRNNHAQVQSKSDRLKPQDVLNQIDSHIPRQAPKIEYVPQLGHAKRPRPGFDSLKTSAGIIRSSGSVKDTSVASFILKYGKRMIHAIESQNINLAERIKIEVMEYSLRSDAPNLPNDVYEHLMLTLLTLRKPASAMEVWHHFTKKLGKTPTVKTYTVMMRGSQHVRDVNAMEAFWRRMRSSGIQPDSNAWSVRIFGLIKANQVEVGLQALADMGQEWLAVADSEQTEDNVKGIPRPSTIIMNSAISALGARGEKYLPGVFAWGRQFGLEADIVTYNCLLNLSLRHGRQEEAVGILERMKERSILANSTTWLILFTALFESRSLEGLSHEDQLSQVMSFIHTLESQQQGSTAIDTKGYALVIDRLLKFYSNTLAANAVLTHMLKRGIKPSTHIFTILLTFYFQSSPPDFASAEQLWKYIRNTNAGVDSMFYDRMIEAYAAHHLTTGTQPIVRFLRQMRKEGKRPSWRALETATRALVECGQWEEVNQIVKGAREWIREGGDDGEMLLRPRQFGKRAFWEYVISTGVMDEEAIREVDNLVGVGEDVRERKRTAGPVEKKL</sequence>
<organism evidence="3 4">
    <name type="scientific">Piedraia hortae CBS 480.64</name>
    <dbReference type="NCBI Taxonomy" id="1314780"/>
    <lineage>
        <taxon>Eukaryota</taxon>
        <taxon>Fungi</taxon>
        <taxon>Dikarya</taxon>
        <taxon>Ascomycota</taxon>
        <taxon>Pezizomycotina</taxon>
        <taxon>Dothideomycetes</taxon>
        <taxon>Dothideomycetidae</taxon>
        <taxon>Capnodiales</taxon>
        <taxon>Piedraiaceae</taxon>
        <taxon>Piedraia</taxon>
    </lineage>
</organism>
<dbReference type="InterPro" id="IPR011990">
    <property type="entry name" value="TPR-like_helical_dom_sf"/>
</dbReference>
<dbReference type="Proteomes" id="UP000799421">
    <property type="component" value="Unassembled WGS sequence"/>
</dbReference>
<dbReference type="InterPro" id="IPR050872">
    <property type="entry name" value="PPR_P_subfamily"/>
</dbReference>
<keyword evidence="4" id="KW-1185">Reference proteome</keyword>
<dbReference type="AlphaFoldDB" id="A0A6A7C615"/>
<dbReference type="OrthoDB" id="185373at2759"/>
<dbReference type="Pfam" id="PF01535">
    <property type="entry name" value="PPR"/>
    <property type="match status" value="1"/>
</dbReference>
<evidence type="ECO:0008006" key="5">
    <source>
        <dbReference type="Google" id="ProtNLM"/>
    </source>
</evidence>
<evidence type="ECO:0000313" key="3">
    <source>
        <dbReference type="EMBL" id="KAF2862880.1"/>
    </source>
</evidence>
<dbReference type="Gene3D" id="1.25.40.10">
    <property type="entry name" value="Tetratricopeptide repeat domain"/>
    <property type="match status" value="3"/>
</dbReference>
<dbReference type="PANTHER" id="PTHR46128">
    <property type="entry name" value="MITOCHONDRIAL GROUP I INTRON SPLICING FACTOR CCM1"/>
    <property type="match status" value="1"/>
</dbReference>
<name>A0A6A7C615_9PEZI</name>
<dbReference type="Pfam" id="PF13041">
    <property type="entry name" value="PPR_2"/>
    <property type="match status" value="1"/>
</dbReference>